<feature type="transmembrane region" description="Helical" evidence="8">
    <location>
        <begin position="861"/>
        <end position="880"/>
    </location>
</feature>
<feature type="transmembrane region" description="Helical" evidence="8">
    <location>
        <begin position="525"/>
        <end position="545"/>
    </location>
</feature>
<accession>A0A177NJT8</accession>
<comment type="similarity">
    <text evidence="2">Belongs to the resistance-nodulation-cell division (RND) (TC 2.A.6) family.</text>
</comment>
<evidence type="ECO:0000256" key="8">
    <source>
        <dbReference type="SAM" id="Phobius"/>
    </source>
</evidence>
<dbReference type="Proteomes" id="UP000077857">
    <property type="component" value="Unassembled WGS sequence"/>
</dbReference>
<dbReference type="Gene3D" id="3.30.70.1320">
    <property type="entry name" value="Multidrug efflux transporter AcrB pore domain like"/>
    <property type="match status" value="1"/>
</dbReference>
<dbReference type="RefSeq" id="WP_064039994.1">
    <property type="nucleotide sequence ID" value="NZ_LUUJ01000058.1"/>
</dbReference>
<dbReference type="InterPro" id="IPR004763">
    <property type="entry name" value="CusA-like"/>
</dbReference>
<dbReference type="SUPFAM" id="SSF82714">
    <property type="entry name" value="Multidrug efflux transporter AcrB TolC docking domain, DN and DC subdomains"/>
    <property type="match status" value="2"/>
</dbReference>
<feature type="transmembrane region" description="Helical" evidence="8">
    <location>
        <begin position="360"/>
        <end position="380"/>
    </location>
</feature>
<feature type="transmembrane region" description="Helical" evidence="8">
    <location>
        <begin position="962"/>
        <end position="984"/>
    </location>
</feature>
<organism evidence="9 10">
    <name type="scientific">Methylomonas koyamae</name>
    <dbReference type="NCBI Taxonomy" id="702114"/>
    <lineage>
        <taxon>Bacteria</taxon>
        <taxon>Pseudomonadati</taxon>
        <taxon>Pseudomonadota</taxon>
        <taxon>Gammaproteobacteria</taxon>
        <taxon>Methylococcales</taxon>
        <taxon>Methylococcaceae</taxon>
        <taxon>Methylomonas</taxon>
    </lineage>
</organism>
<dbReference type="PANTHER" id="PTHR32063:SF12">
    <property type="entry name" value="CATION EFFLUX SYSTEM PROTEIN"/>
    <property type="match status" value="1"/>
</dbReference>
<feature type="transmembrane region" description="Helical" evidence="8">
    <location>
        <begin position="915"/>
        <end position="934"/>
    </location>
</feature>
<keyword evidence="6 8" id="KW-1133">Transmembrane helix</keyword>
<dbReference type="NCBIfam" id="TIGR00914">
    <property type="entry name" value="2A0601"/>
    <property type="match status" value="1"/>
</dbReference>
<dbReference type="Gene3D" id="3.30.70.1430">
    <property type="entry name" value="Multidrug efflux transporter AcrB pore domain"/>
    <property type="match status" value="2"/>
</dbReference>
<sequence length="1035" mass="112054">MLKLLIEYCVHRRIAALVLTCIVALFGIRAYLETPIEAYPDVTNTQVSVISLMPGYAPEEVERQVTVPLERALNGIPGMLKMRSQSLFGLSLVTITFADGVDSFHSRTLVGERLTGAELPDAVKPVLAPDYTPLGEIYKFVVASDRHSLYELRSEMEWNVSRVLRQVPGVADVLTFGGYYKEYHVEIDPVRLDSFGLTLDEVNRAIAGANRNVGAGFLRHGDQQMAVRSVGYLGSAEDVKQIVLKSRGGTPVTVGDIARLVQAYTPRQGAVGLDREREAVEGIVLLRRGQNPSRVLAGVHAKVEELNNRILPAGMKLVPFLDRTELVDKTLHTVYGNLLHGFLLVAGVVWLFLRSIRGSLIVACVIPVSLLVAFIGLYQLGLPANLISMGAIDFGIILDGAVVLVENVIHQANHRQPKNRRDMLHLIVGAAFDVAKPTFYAMLIIIAALLPVFTLEQVEGRIFRPLALTYSFALAGGLVFALTLVPALCAMLIRPKHAMIAEPRFLASLRGVYRRALAWALQRRPLALAAAAGLLLAGAVAGQGLGSEFLPELDEGDVHVFVEMPASIALAKGQEVLLDMRQRLLGFPEVKSILSQQGRSEDGTDNEGVNMSETFVHLKPRELWRPGLDKEALVDAMRAALAAIPGVRFNFSQPIKDNVEEAVSGVRGKVVLKIYGNDLEAMRSALEQAKVRLKAVPGVIDLDLYRESIVPQLQIRLDRSALARQGISVDAAQDTIETGLAGKVATELWQDERPIPLRTILPGAERSDSEQIGNLQLPTANGARIPLREVASLPTERGRTSIEREANRRFLALKFNVENRDLGSVVHDAMAAVEGNIDLPEAAFLVWGGEFENQRRAMAKLGVVVPIAVLIVFGLLYGALQSARSALAILACAPFAMTGGGFALLAAGIPLSVSAAIGFIALLGQVSLMGLLVLSATEQRRRDGLALIDAIVDGGSDRLRPVLMASLLALLGLLPMAVSAGIGSETQRPFALVIVGGMLTTFFVAMLVLPVVYSYITPQRLVTPEEADELAEEAE</sequence>
<feature type="transmembrane region" description="Helical" evidence="8">
    <location>
        <begin position="426"/>
        <end position="450"/>
    </location>
</feature>
<dbReference type="OrthoDB" id="9757940at2"/>
<dbReference type="PRINTS" id="PR00702">
    <property type="entry name" value="ACRIFLAVINRP"/>
</dbReference>
<feature type="transmembrane region" description="Helical" evidence="8">
    <location>
        <begin position="887"/>
        <end position="909"/>
    </location>
</feature>
<dbReference type="PANTHER" id="PTHR32063">
    <property type="match status" value="1"/>
</dbReference>
<dbReference type="SUPFAM" id="SSF82866">
    <property type="entry name" value="Multidrug efflux transporter AcrB transmembrane domain"/>
    <property type="match status" value="2"/>
</dbReference>
<evidence type="ECO:0000256" key="5">
    <source>
        <dbReference type="ARBA" id="ARBA00022692"/>
    </source>
</evidence>
<evidence type="ECO:0000256" key="7">
    <source>
        <dbReference type="ARBA" id="ARBA00023136"/>
    </source>
</evidence>
<protein>
    <submittedName>
        <fullName evidence="9">Heavy metal resistance protein CzcA</fullName>
    </submittedName>
</protein>
<feature type="transmembrane region" description="Helical" evidence="8">
    <location>
        <begin position="470"/>
        <end position="493"/>
    </location>
</feature>
<evidence type="ECO:0000256" key="2">
    <source>
        <dbReference type="ARBA" id="ARBA00010942"/>
    </source>
</evidence>
<comment type="subcellular location">
    <subcellularLocation>
        <location evidence="1">Cell membrane</location>
        <topology evidence="1">Multi-pass membrane protein</topology>
    </subcellularLocation>
</comment>
<keyword evidence="7 8" id="KW-0472">Membrane</keyword>
<comment type="caution">
    <text evidence="9">The sequence shown here is derived from an EMBL/GenBank/DDBJ whole genome shotgun (WGS) entry which is preliminary data.</text>
</comment>
<dbReference type="GO" id="GO:0042910">
    <property type="term" value="F:xenobiotic transmembrane transporter activity"/>
    <property type="evidence" value="ECO:0007669"/>
    <property type="project" value="TreeGrafter"/>
</dbReference>
<gene>
    <name evidence="9" type="ORF">A1507_09595</name>
</gene>
<dbReference type="Gene3D" id="3.30.2090.10">
    <property type="entry name" value="Multidrug efflux transporter AcrB TolC docking domain, DN and DC subdomains"/>
    <property type="match status" value="2"/>
</dbReference>
<dbReference type="GO" id="GO:0008324">
    <property type="term" value="F:monoatomic cation transmembrane transporter activity"/>
    <property type="evidence" value="ECO:0007669"/>
    <property type="project" value="InterPro"/>
</dbReference>
<dbReference type="EMBL" id="LUUJ01000058">
    <property type="protein sequence ID" value="OAI18386.1"/>
    <property type="molecule type" value="Genomic_DNA"/>
</dbReference>
<dbReference type="GO" id="GO:0005886">
    <property type="term" value="C:plasma membrane"/>
    <property type="evidence" value="ECO:0007669"/>
    <property type="project" value="UniProtKB-SubCell"/>
</dbReference>
<feature type="transmembrane region" description="Helical" evidence="8">
    <location>
        <begin position="334"/>
        <end position="353"/>
    </location>
</feature>
<evidence type="ECO:0000313" key="9">
    <source>
        <dbReference type="EMBL" id="OAI18386.1"/>
    </source>
</evidence>
<dbReference type="InterPro" id="IPR027463">
    <property type="entry name" value="AcrB_DN_DC_subdom"/>
</dbReference>
<dbReference type="Pfam" id="PF00873">
    <property type="entry name" value="ACR_tran"/>
    <property type="match status" value="1"/>
</dbReference>
<dbReference type="Gene3D" id="1.20.1640.10">
    <property type="entry name" value="Multidrug efflux transporter AcrB transmembrane domain"/>
    <property type="match status" value="2"/>
</dbReference>
<dbReference type="SUPFAM" id="SSF82693">
    <property type="entry name" value="Multidrug efflux transporter AcrB pore domain, PN1, PN2, PC1 and PC2 subdomains"/>
    <property type="match status" value="3"/>
</dbReference>
<evidence type="ECO:0000256" key="6">
    <source>
        <dbReference type="ARBA" id="ARBA00022989"/>
    </source>
</evidence>
<reference evidence="9 10" key="1">
    <citation type="submission" date="2016-03" db="EMBL/GenBank/DDBJ databases">
        <authorList>
            <person name="Ploux O."/>
        </authorList>
    </citation>
    <scope>NUCLEOTIDE SEQUENCE [LARGE SCALE GENOMIC DNA]</scope>
    <source>
        <strain evidence="9 10">R-45378</strain>
    </source>
</reference>
<evidence type="ECO:0000256" key="4">
    <source>
        <dbReference type="ARBA" id="ARBA00022475"/>
    </source>
</evidence>
<dbReference type="InterPro" id="IPR001036">
    <property type="entry name" value="Acrflvin-R"/>
</dbReference>
<name>A0A177NJT8_9GAMM</name>
<keyword evidence="4" id="KW-1003">Cell membrane</keyword>
<evidence type="ECO:0000256" key="1">
    <source>
        <dbReference type="ARBA" id="ARBA00004651"/>
    </source>
</evidence>
<dbReference type="Gene3D" id="3.30.70.1440">
    <property type="entry name" value="Multidrug efflux transporter AcrB pore domain"/>
    <property type="match status" value="1"/>
</dbReference>
<proteinExistence type="inferred from homology"/>
<dbReference type="AlphaFoldDB" id="A0A177NJT8"/>
<feature type="transmembrane region" description="Helical" evidence="8">
    <location>
        <begin position="386"/>
        <end position="405"/>
    </location>
</feature>
<feature type="transmembrane region" description="Helical" evidence="8">
    <location>
        <begin position="990"/>
        <end position="1013"/>
    </location>
</feature>
<keyword evidence="3" id="KW-0813">Transport</keyword>
<keyword evidence="5 8" id="KW-0812">Transmembrane</keyword>
<evidence type="ECO:0000256" key="3">
    <source>
        <dbReference type="ARBA" id="ARBA00022448"/>
    </source>
</evidence>
<evidence type="ECO:0000313" key="10">
    <source>
        <dbReference type="Proteomes" id="UP000077857"/>
    </source>
</evidence>